<proteinExistence type="predicted"/>
<keyword evidence="2" id="KW-1185">Reference proteome</keyword>
<feature type="region of interest" description="Disordered" evidence="1">
    <location>
        <begin position="95"/>
        <end position="118"/>
    </location>
</feature>
<evidence type="ECO:0000313" key="3">
    <source>
        <dbReference type="WBParaSite" id="L893_g28740.t1"/>
    </source>
</evidence>
<evidence type="ECO:0000256" key="1">
    <source>
        <dbReference type="SAM" id="MobiDB-lite"/>
    </source>
</evidence>
<reference evidence="3" key="1">
    <citation type="submission" date="2016-11" db="UniProtKB">
        <authorList>
            <consortium name="WormBaseParasite"/>
        </authorList>
    </citation>
    <scope>IDENTIFICATION</scope>
</reference>
<organism evidence="2 3">
    <name type="scientific">Steinernema glaseri</name>
    <dbReference type="NCBI Taxonomy" id="37863"/>
    <lineage>
        <taxon>Eukaryota</taxon>
        <taxon>Metazoa</taxon>
        <taxon>Ecdysozoa</taxon>
        <taxon>Nematoda</taxon>
        <taxon>Chromadorea</taxon>
        <taxon>Rhabditida</taxon>
        <taxon>Tylenchina</taxon>
        <taxon>Panagrolaimomorpha</taxon>
        <taxon>Strongyloidoidea</taxon>
        <taxon>Steinernematidae</taxon>
        <taxon>Steinernema</taxon>
    </lineage>
</organism>
<sequence>MLCKEWKIIDLQALSDEGWGNEDASSSDWCLQEKLKYKLYSDFTDLTRKVGKESMSLAVYQALGNVAKPNPKDADYPSPTFDREEFESLFHEISKHAPLDPAEARDLGRALSEKHFEP</sequence>
<dbReference type="WBParaSite" id="L893_g28740.t1">
    <property type="protein sequence ID" value="L893_g28740.t1"/>
    <property type="gene ID" value="L893_g28740"/>
</dbReference>
<name>A0A1I7ZR13_9BILA</name>
<evidence type="ECO:0000313" key="2">
    <source>
        <dbReference type="Proteomes" id="UP000095287"/>
    </source>
</evidence>
<dbReference type="AlphaFoldDB" id="A0A1I7ZR13"/>
<protein>
    <submittedName>
        <fullName evidence="3">Vps4_C domain-containing protein</fullName>
    </submittedName>
</protein>
<dbReference type="Proteomes" id="UP000095287">
    <property type="component" value="Unplaced"/>
</dbReference>
<accession>A0A1I7ZR13</accession>